<protein>
    <submittedName>
        <fullName evidence="6">DUF1232 domain-containing protein</fullName>
    </submittedName>
</protein>
<sequence length="183" mass="21048">MSIQVSFELSDNDLEHFRTMMKTAVENASSYSEQEVLSRAIAACNEMKQADLPDFVAKRMHSLEALIAAVQDVEWQMPDDEKKEVLSSLAYFCEPQDLVPDHIPVLGYVDDAIMIELVIVDMSLDLDAYEEFCSFRKTEENRRGDAANVDRESWLASTRNQIRSSMRKKRKSGTRRRVFGRIM</sequence>
<keyword evidence="3" id="KW-1133">Transmembrane helix</keyword>
<evidence type="ECO:0000313" key="7">
    <source>
        <dbReference type="Proteomes" id="UP000275281"/>
    </source>
</evidence>
<evidence type="ECO:0000256" key="3">
    <source>
        <dbReference type="ARBA" id="ARBA00022989"/>
    </source>
</evidence>
<evidence type="ECO:0000259" key="5">
    <source>
        <dbReference type="Pfam" id="PF06803"/>
    </source>
</evidence>
<dbReference type="Proteomes" id="UP000275281">
    <property type="component" value="Unassembled WGS sequence"/>
</dbReference>
<reference evidence="6 7" key="1">
    <citation type="submission" date="2018-11" db="EMBL/GenBank/DDBJ databases">
        <authorList>
            <person name="Ye M.-Q."/>
            <person name="Du Z.-J."/>
        </authorList>
    </citation>
    <scope>NUCLEOTIDE SEQUENCE [LARGE SCALE GENOMIC DNA]</scope>
    <source>
        <strain evidence="6 7">U0105</strain>
    </source>
</reference>
<evidence type="ECO:0000256" key="2">
    <source>
        <dbReference type="ARBA" id="ARBA00022692"/>
    </source>
</evidence>
<dbReference type="GO" id="GO:0012505">
    <property type="term" value="C:endomembrane system"/>
    <property type="evidence" value="ECO:0007669"/>
    <property type="project" value="UniProtKB-SubCell"/>
</dbReference>
<dbReference type="AlphaFoldDB" id="A0A3N5YMQ3"/>
<evidence type="ECO:0000313" key="6">
    <source>
        <dbReference type="EMBL" id="RPJ66751.1"/>
    </source>
</evidence>
<dbReference type="RefSeq" id="WP_124028108.1">
    <property type="nucleotide sequence ID" value="NZ_JBHRSN010000006.1"/>
</dbReference>
<dbReference type="InterPro" id="IPR010652">
    <property type="entry name" value="DUF1232"/>
</dbReference>
<accession>A0A3N5YMQ3</accession>
<gene>
    <name evidence="6" type="ORF">DRW07_11795</name>
</gene>
<feature type="domain" description="DUF1232" evidence="5">
    <location>
        <begin position="85"/>
        <end position="115"/>
    </location>
</feature>
<organism evidence="6 7">
    <name type="scientific">Alteromonas sediminis</name>
    <dbReference type="NCBI Taxonomy" id="2259342"/>
    <lineage>
        <taxon>Bacteria</taxon>
        <taxon>Pseudomonadati</taxon>
        <taxon>Pseudomonadota</taxon>
        <taxon>Gammaproteobacteria</taxon>
        <taxon>Alteromonadales</taxon>
        <taxon>Alteromonadaceae</taxon>
        <taxon>Alteromonas/Salinimonas group</taxon>
        <taxon>Alteromonas</taxon>
    </lineage>
</organism>
<keyword evidence="2" id="KW-0812">Transmembrane</keyword>
<keyword evidence="4" id="KW-0472">Membrane</keyword>
<name>A0A3N5YMQ3_9ALTE</name>
<dbReference type="OrthoDB" id="9813247at2"/>
<keyword evidence="7" id="KW-1185">Reference proteome</keyword>
<proteinExistence type="predicted"/>
<evidence type="ECO:0000256" key="4">
    <source>
        <dbReference type="ARBA" id="ARBA00023136"/>
    </source>
</evidence>
<comment type="caution">
    <text evidence="6">The sequence shown here is derived from an EMBL/GenBank/DDBJ whole genome shotgun (WGS) entry which is preliminary data.</text>
</comment>
<dbReference type="Pfam" id="PF06803">
    <property type="entry name" value="DUF1232"/>
    <property type="match status" value="1"/>
</dbReference>
<dbReference type="EMBL" id="RPOK01000003">
    <property type="protein sequence ID" value="RPJ66751.1"/>
    <property type="molecule type" value="Genomic_DNA"/>
</dbReference>
<comment type="subcellular location">
    <subcellularLocation>
        <location evidence="1">Endomembrane system</location>
        <topology evidence="1">Multi-pass membrane protein</topology>
    </subcellularLocation>
</comment>
<evidence type="ECO:0000256" key="1">
    <source>
        <dbReference type="ARBA" id="ARBA00004127"/>
    </source>
</evidence>